<dbReference type="GO" id="GO:0008270">
    <property type="term" value="F:zinc ion binding"/>
    <property type="evidence" value="ECO:0007669"/>
    <property type="project" value="InterPro"/>
</dbReference>
<evidence type="ECO:0000256" key="1">
    <source>
        <dbReference type="ARBA" id="ARBA00007894"/>
    </source>
</evidence>
<feature type="domain" description="Aminoacyl-tRNA synthetase class I anticodon-binding" evidence="10">
    <location>
        <begin position="327"/>
        <end position="476"/>
    </location>
</feature>
<name>A0A0G1BII2_9BACT</name>
<comment type="caution">
    <text evidence="8">Lacks conserved residue(s) required for the propagation of feature annotation.</text>
</comment>
<dbReference type="InterPro" id="IPR020752">
    <property type="entry name" value="Glu-tRNA-synth_I_codon-bd_sub1"/>
</dbReference>
<evidence type="ECO:0000256" key="7">
    <source>
        <dbReference type="ARBA" id="ARBA00023146"/>
    </source>
</evidence>
<feature type="short sequence motif" description="'KMSKS' region" evidence="8">
    <location>
        <begin position="245"/>
        <end position="249"/>
    </location>
</feature>
<protein>
    <recommendedName>
        <fullName evidence="8">Glutamate--tRNA ligase</fullName>
        <ecNumber evidence="8">6.1.1.17</ecNumber>
    </recommendedName>
    <alternativeName>
        <fullName evidence="8">Glutamyl-tRNA synthetase</fullName>
        <shortName evidence="8">GluRS</shortName>
    </alternativeName>
</protein>
<keyword evidence="7 8" id="KW-0030">Aminoacyl-tRNA synthetase</keyword>
<comment type="subcellular location">
    <subcellularLocation>
        <location evidence="8">Cytoplasm</location>
    </subcellularLocation>
</comment>
<proteinExistence type="inferred from homology"/>
<comment type="catalytic activity">
    <reaction evidence="8">
        <text>tRNA(Glu) + L-glutamate + ATP = L-glutamyl-tRNA(Glu) + AMP + diphosphate</text>
        <dbReference type="Rhea" id="RHEA:23540"/>
        <dbReference type="Rhea" id="RHEA-COMP:9663"/>
        <dbReference type="Rhea" id="RHEA-COMP:9680"/>
        <dbReference type="ChEBI" id="CHEBI:29985"/>
        <dbReference type="ChEBI" id="CHEBI:30616"/>
        <dbReference type="ChEBI" id="CHEBI:33019"/>
        <dbReference type="ChEBI" id="CHEBI:78442"/>
        <dbReference type="ChEBI" id="CHEBI:78520"/>
        <dbReference type="ChEBI" id="CHEBI:456215"/>
        <dbReference type="EC" id="6.1.1.17"/>
    </reaction>
</comment>
<dbReference type="InterPro" id="IPR014729">
    <property type="entry name" value="Rossmann-like_a/b/a_fold"/>
</dbReference>
<evidence type="ECO:0000313" key="11">
    <source>
        <dbReference type="EMBL" id="KKS73039.1"/>
    </source>
</evidence>
<dbReference type="Pfam" id="PF00749">
    <property type="entry name" value="tRNA-synt_1c"/>
    <property type="match status" value="1"/>
</dbReference>
<dbReference type="InterPro" id="IPR008925">
    <property type="entry name" value="aa_tRNA-synth_I_cd-bd_sf"/>
</dbReference>
<dbReference type="InterPro" id="IPR033910">
    <property type="entry name" value="GluRS_core"/>
</dbReference>
<organism evidence="11 12">
    <name type="scientific">Candidatus Magasanikbacteria bacterium GW2011_GWE2_42_7</name>
    <dbReference type="NCBI Taxonomy" id="1619052"/>
    <lineage>
        <taxon>Bacteria</taxon>
        <taxon>Candidatus Magasanikiibacteriota</taxon>
    </lineage>
</organism>
<dbReference type="GO" id="GO:0000049">
    <property type="term" value="F:tRNA binding"/>
    <property type="evidence" value="ECO:0007669"/>
    <property type="project" value="InterPro"/>
</dbReference>
<dbReference type="EC" id="6.1.1.17" evidence="8"/>
<keyword evidence="4 8" id="KW-0547">Nucleotide-binding</keyword>
<keyword evidence="3 8" id="KW-0436">Ligase</keyword>
<sequence>MFHVGSLLSALFDYLYAKKNGGDFLLRIEDTDRERLVEGSTENIVESLHWAHIPPDEGVTFDTHQHLTQVGEKGPYIQSERLDIYKKYVHQLLEQKDAYYCFCTKERLDDLRKMQEMNKQPTGYDGHCKTLSTENVQKKLDANSPHVVRLNMPDEGTTTWTDLVRDNVSFENKLIDDQVLMKTDGFPTYHLAVVVDDHLMEISHVFRGEEWLSSTPKHIVLYDMFGWEKPVYGHLPLLVNEKRQKLSKRHGDVSVFDFKNKGYLPEAMVNFVAFLGWNPGTEQEIFTLEELVQAFSFEKVNKSAAVFNYEKLDWYNKEWMKKLSIEELATRAKPFFAAAGSDEEMINDLSFFEGVVRLGRERANTLADIVTNTTFLFADSLSYETELLKWKKSDLPDAKEKLAQLSEFLSTFAKEAWTEEGIEQAVMGWIKERTYGVGDVLWPTRVALSGQQYSPGPFEIMTVLGKEKSLQRIGEGLAKIS</sequence>
<dbReference type="PANTHER" id="PTHR43311">
    <property type="entry name" value="GLUTAMATE--TRNA LIGASE"/>
    <property type="match status" value="1"/>
</dbReference>
<gene>
    <name evidence="8" type="primary">gltX</name>
    <name evidence="11" type="ORF">UV42_C0002G0019</name>
</gene>
<feature type="binding site" evidence="8">
    <location>
        <position position="248"/>
    </location>
    <ligand>
        <name>ATP</name>
        <dbReference type="ChEBI" id="CHEBI:30616"/>
    </ligand>
</feature>
<dbReference type="SUPFAM" id="SSF48163">
    <property type="entry name" value="An anticodon-binding domain of class I aminoacyl-tRNA synthetases"/>
    <property type="match status" value="1"/>
</dbReference>
<dbReference type="AlphaFoldDB" id="A0A0G1BII2"/>
<dbReference type="PRINTS" id="PR00987">
    <property type="entry name" value="TRNASYNTHGLU"/>
</dbReference>
<comment type="subunit">
    <text evidence="8">Monomer.</text>
</comment>
<dbReference type="PANTHER" id="PTHR43311:SF2">
    <property type="entry name" value="GLUTAMATE--TRNA LIGASE, MITOCHONDRIAL-RELATED"/>
    <property type="match status" value="1"/>
</dbReference>
<dbReference type="InterPro" id="IPR004527">
    <property type="entry name" value="Glu-tRNA-ligase_bac/mito"/>
</dbReference>
<dbReference type="InterPro" id="IPR020751">
    <property type="entry name" value="aa-tRNA-synth_I_codon-bd_sub2"/>
</dbReference>
<dbReference type="PATRIC" id="fig|1619052.3.peg.56"/>
<dbReference type="InterPro" id="IPR045462">
    <property type="entry name" value="aa-tRNA-synth_I_cd-bd"/>
</dbReference>
<dbReference type="GO" id="GO:0004818">
    <property type="term" value="F:glutamate-tRNA ligase activity"/>
    <property type="evidence" value="ECO:0007669"/>
    <property type="project" value="UniProtKB-UniRule"/>
</dbReference>
<dbReference type="InterPro" id="IPR000924">
    <property type="entry name" value="Glu/Gln-tRNA-synth"/>
</dbReference>
<keyword evidence="6 8" id="KW-0648">Protein biosynthesis</keyword>
<dbReference type="Gene3D" id="1.10.10.350">
    <property type="match status" value="1"/>
</dbReference>
<comment type="function">
    <text evidence="8">Catalyzes the attachment of glutamate to tRNA(Glu) in a two-step reaction: glutamate is first activated by ATP to form Glu-AMP and then transferred to the acceptor end of tRNA(Glu).</text>
</comment>
<evidence type="ECO:0000256" key="3">
    <source>
        <dbReference type="ARBA" id="ARBA00022598"/>
    </source>
</evidence>
<evidence type="ECO:0000313" key="12">
    <source>
        <dbReference type="Proteomes" id="UP000033867"/>
    </source>
</evidence>
<dbReference type="GO" id="GO:0005524">
    <property type="term" value="F:ATP binding"/>
    <property type="evidence" value="ECO:0007669"/>
    <property type="project" value="UniProtKB-UniRule"/>
</dbReference>
<dbReference type="InterPro" id="IPR049940">
    <property type="entry name" value="GluQ/Sye"/>
</dbReference>
<keyword evidence="5 8" id="KW-0067">ATP-binding</keyword>
<dbReference type="FunFam" id="3.40.50.620:FF:000045">
    <property type="entry name" value="Glutamate--tRNA ligase, mitochondrial"/>
    <property type="match status" value="1"/>
</dbReference>
<evidence type="ECO:0000256" key="8">
    <source>
        <dbReference type="HAMAP-Rule" id="MF_00022"/>
    </source>
</evidence>
<evidence type="ECO:0000256" key="4">
    <source>
        <dbReference type="ARBA" id="ARBA00022741"/>
    </source>
</evidence>
<dbReference type="Gene3D" id="3.40.50.620">
    <property type="entry name" value="HUPs"/>
    <property type="match status" value="1"/>
</dbReference>
<keyword evidence="2 8" id="KW-0963">Cytoplasm</keyword>
<dbReference type="GO" id="GO:0006424">
    <property type="term" value="P:glutamyl-tRNA aminoacylation"/>
    <property type="evidence" value="ECO:0007669"/>
    <property type="project" value="UniProtKB-UniRule"/>
</dbReference>
<evidence type="ECO:0000259" key="10">
    <source>
        <dbReference type="Pfam" id="PF19269"/>
    </source>
</evidence>
<dbReference type="EMBL" id="LCEK01000002">
    <property type="protein sequence ID" value="KKS73039.1"/>
    <property type="molecule type" value="Genomic_DNA"/>
</dbReference>
<feature type="domain" description="Glutamyl/glutaminyl-tRNA synthetase class Ib catalytic" evidence="9">
    <location>
        <begin position="2"/>
        <end position="314"/>
    </location>
</feature>
<dbReference type="SUPFAM" id="SSF52374">
    <property type="entry name" value="Nucleotidylyl transferase"/>
    <property type="match status" value="1"/>
</dbReference>
<comment type="caution">
    <text evidence="11">The sequence shown here is derived from an EMBL/GenBank/DDBJ whole genome shotgun (WGS) entry which is preliminary data.</text>
</comment>
<dbReference type="GO" id="GO:0005737">
    <property type="term" value="C:cytoplasm"/>
    <property type="evidence" value="ECO:0007669"/>
    <property type="project" value="UniProtKB-SubCell"/>
</dbReference>
<reference evidence="11 12" key="1">
    <citation type="journal article" date="2015" name="Nature">
        <title>rRNA introns, odd ribosomes, and small enigmatic genomes across a large radiation of phyla.</title>
        <authorList>
            <person name="Brown C.T."/>
            <person name="Hug L.A."/>
            <person name="Thomas B.C."/>
            <person name="Sharon I."/>
            <person name="Castelle C.J."/>
            <person name="Singh A."/>
            <person name="Wilkins M.J."/>
            <person name="Williams K.H."/>
            <person name="Banfield J.F."/>
        </authorList>
    </citation>
    <scope>NUCLEOTIDE SEQUENCE [LARGE SCALE GENOMIC DNA]</scope>
</reference>
<dbReference type="NCBIfam" id="TIGR00464">
    <property type="entry name" value="gltX_bact"/>
    <property type="match status" value="1"/>
</dbReference>
<comment type="similarity">
    <text evidence="1 8">Belongs to the class-I aminoacyl-tRNA synthetase family. Glutamate--tRNA ligase type 1 subfamily.</text>
</comment>
<dbReference type="Pfam" id="PF19269">
    <property type="entry name" value="Anticodon_2"/>
    <property type="match status" value="1"/>
</dbReference>
<evidence type="ECO:0000256" key="6">
    <source>
        <dbReference type="ARBA" id="ARBA00022917"/>
    </source>
</evidence>
<evidence type="ECO:0000256" key="2">
    <source>
        <dbReference type="ARBA" id="ARBA00022490"/>
    </source>
</evidence>
<dbReference type="Gene3D" id="1.10.8.70">
    <property type="entry name" value="Glutamate-tRNA synthetase, class I, anticodon-binding domain 1"/>
    <property type="match status" value="1"/>
</dbReference>
<evidence type="ECO:0000259" key="9">
    <source>
        <dbReference type="Pfam" id="PF00749"/>
    </source>
</evidence>
<dbReference type="Proteomes" id="UP000033867">
    <property type="component" value="Unassembled WGS sequence"/>
</dbReference>
<dbReference type="CDD" id="cd00808">
    <property type="entry name" value="GluRS_core"/>
    <property type="match status" value="1"/>
</dbReference>
<dbReference type="InterPro" id="IPR020058">
    <property type="entry name" value="Glu/Gln-tRNA-synth_Ib_cat-dom"/>
</dbReference>
<dbReference type="HAMAP" id="MF_00022">
    <property type="entry name" value="Glu_tRNA_synth_type1"/>
    <property type="match status" value="1"/>
</dbReference>
<accession>A0A0G1BII2</accession>
<evidence type="ECO:0000256" key="5">
    <source>
        <dbReference type="ARBA" id="ARBA00022840"/>
    </source>
</evidence>